<gene>
    <name evidence="6" type="ORF">BA177_00690</name>
</gene>
<dbReference type="InterPro" id="IPR050330">
    <property type="entry name" value="Bact_OuterMem_StrucFunc"/>
</dbReference>
<evidence type="ECO:0000259" key="5">
    <source>
        <dbReference type="PROSITE" id="PS51123"/>
    </source>
</evidence>
<dbReference type="PANTHER" id="PTHR30329">
    <property type="entry name" value="STATOR ELEMENT OF FLAGELLAR MOTOR COMPLEX"/>
    <property type="match status" value="1"/>
</dbReference>
<dbReference type="PROSITE" id="PS51123">
    <property type="entry name" value="OMPA_2"/>
    <property type="match status" value="1"/>
</dbReference>
<dbReference type="InterPro" id="IPR006690">
    <property type="entry name" value="OMPA-like_CS"/>
</dbReference>
<dbReference type="SUPFAM" id="SSF103088">
    <property type="entry name" value="OmpA-like"/>
    <property type="match status" value="1"/>
</dbReference>
<dbReference type="CDD" id="cd07185">
    <property type="entry name" value="OmpA_C-like"/>
    <property type="match status" value="1"/>
</dbReference>
<dbReference type="InterPro" id="IPR006664">
    <property type="entry name" value="OMP_bac"/>
</dbReference>
<comment type="subcellular location">
    <subcellularLocation>
        <location evidence="1">Cell outer membrane</location>
    </subcellularLocation>
</comment>
<dbReference type="GO" id="GO:0009279">
    <property type="term" value="C:cell outer membrane"/>
    <property type="evidence" value="ECO:0007669"/>
    <property type="project" value="UniProtKB-SubCell"/>
</dbReference>
<dbReference type="Gene3D" id="3.30.1330.60">
    <property type="entry name" value="OmpA-like domain"/>
    <property type="match status" value="1"/>
</dbReference>
<feature type="domain" description="OmpA-like" evidence="5">
    <location>
        <begin position="106"/>
        <end position="223"/>
    </location>
</feature>
<dbReference type="Proteomes" id="UP000092695">
    <property type="component" value="Chromosome"/>
</dbReference>
<dbReference type="PROSITE" id="PS51257">
    <property type="entry name" value="PROKAR_LIPOPROTEIN"/>
    <property type="match status" value="1"/>
</dbReference>
<evidence type="ECO:0000256" key="3">
    <source>
        <dbReference type="ARBA" id="ARBA00023237"/>
    </source>
</evidence>
<dbReference type="InterPro" id="IPR006665">
    <property type="entry name" value="OmpA-like"/>
</dbReference>
<keyword evidence="2 4" id="KW-0472">Membrane</keyword>
<keyword evidence="3" id="KW-0998">Cell outer membrane</keyword>
<dbReference type="OrthoDB" id="9782229at2"/>
<evidence type="ECO:0000313" key="6">
    <source>
        <dbReference type="EMBL" id="ANO49929.1"/>
    </source>
</evidence>
<dbReference type="Pfam" id="PF00691">
    <property type="entry name" value="OmpA"/>
    <property type="match status" value="1"/>
</dbReference>
<sequence length="224" mass="23546">MNYKEFRTVFLGAAACTVLIGCQTLDPYTQESKTSRATTGAVIGAVAGAVVGLVSGDDAVERRQRALIGAGVGALAGGAIGNYQDRQEAKLRAELQGSGVSVTRMGDNITLNMPGNVTFATDSSDLSPAFFSVLTSVSKVMTEFDRTVVEVAGHTDSTGSDSYNQALSERRANSVSRYLQTQGINSQRLITVGMGESRPVADNSSEAGRQANRRVEITMVPITG</sequence>
<evidence type="ECO:0000256" key="1">
    <source>
        <dbReference type="ARBA" id="ARBA00004442"/>
    </source>
</evidence>
<dbReference type="Pfam" id="PF13488">
    <property type="entry name" value="Gly-zipper_Omp"/>
    <property type="match status" value="1"/>
</dbReference>
<dbReference type="InterPro" id="IPR039567">
    <property type="entry name" value="Gly-zipper"/>
</dbReference>
<name>A0A193LC03_9GAMM</name>
<accession>A0A193LC03</accession>
<dbReference type="PANTHER" id="PTHR30329:SF21">
    <property type="entry name" value="LIPOPROTEIN YIAD-RELATED"/>
    <property type="match status" value="1"/>
</dbReference>
<dbReference type="PROSITE" id="PS01068">
    <property type="entry name" value="OMPA_1"/>
    <property type="match status" value="1"/>
</dbReference>
<dbReference type="RefSeq" id="WP_068611832.1">
    <property type="nucleotide sequence ID" value="NZ_CP016268.1"/>
</dbReference>
<evidence type="ECO:0000256" key="2">
    <source>
        <dbReference type="ARBA" id="ARBA00023136"/>
    </source>
</evidence>
<dbReference type="STRING" id="1548547.BA177_00690"/>
<dbReference type="EMBL" id="CP016268">
    <property type="protein sequence ID" value="ANO49929.1"/>
    <property type="molecule type" value="Genomic_DNA"/>
</dbReference>
<proteinExistence type="predicted"/>
<organism evidence="6 7">
    <name type="scientific">Woeseia oceani</name>
    <dbReference type="NCBI Taxonomy" id="1548547"/>
    <lineage>
        <taxon>Bacteria</taxon>
        <taxon>Pseudomonadati</taxon>
        <taxon>Pseudomonadota</taxon>
        <taxon>Gammaproteobacteria</taxon>
        <taxon>Woeseiales</taxon>
        <taxon>Woeseiaceae</taxon>
        <taxon>Woeseia</taxon>
    </lineage>
</organism>
<reference evidence="6 7" key="1">
    <citation type="submission" date="2016-06" db="EMBL/GenBank/DDBJ databases">
        <title>Complete genome sequence of a deep-branching marine Gamma Proteobacterium Woeseia oceani type strain XK5.</title>
        <authorList>
            <person name="Mu D."/>
            <person name="Du Z."/>
        </authorList>
    </citation>
    <scope>NUCLEOTIDE SEQUENCE [LARGE SCALE GENOMIC DNA]</scope>
    <source>
        <strain evidence="6 7">XK5</strain>
    </source>
</reference>
<protein>
    <submittedName>
        <fullName evidence="6">Cell envelope biogenesis protein OmpA</fullName>
    </submittedName>
</protein>
<evidence type="ECO:0000256" key="4">
    <source>
        <dbReference type="PROSITE-ProRule" id="PRU00473"/>
    </source>
</evidence>
<keyword evidence="7" id="KW-1185">Reference proteome</keyword>
<dbReference type="KEGG" id="woc:BA177_00690"/>
<dbReference type="PRINTS" id="PR01021">
    <property type="entry name" value="OMPADOMAIN"/>
</dbReference>
<dbReference type="InterPro" id="IPR036737">
    <property type="entry name" value="OmpA-like_sf"/>
</dbReference>
<dbReference type="AlphaFoldDB" id="A0A193LC03"/>
<dbReference type="PRINTS" id="PR01023">
    <property type="entry name" value="NAFLGMOTY"/>
</dbReference>
<evidence type="ECO:0000313" key="7">
    <source>
        <dbReference type="Proteomes" id="UP000092695"/>
    </source>
</evidence>